<dbReference type="WBParaSite" id="HNAJ_0000158701-mRNA-1">
    <property type="protein sequence ID" value="HNAJ_0000158701-mRNA-1"/>
    <property type="gene ID" value="HNAJ_0000158701"/>
</dbReference>
<accession>A0A0R3T3J8</accession>
<evidence type="ECO:0000313" key="1">
    <source>
        <dbReference type="EMBL" id="VDN97445.1"/>
    </source>
</evidence>
<reference evidence="3" key="1">
    <citation type="submission" date="2017-02" db="UniProtKB">
        <authorList>
            <consortium name="WormBaseParasite"/>
        </authorList>
    </citation>
    <scope>IDENTIFICATION</scope>
</reference>
<name>A0A0R3T3J8_RODNA</name>
<organism evidence="3">
    <name type="scientific">Rodentolepis nana</name>
    <name type="common">Dwarf tapeworm</name>
    <name type="synonym">Hymenolepis nana</name>
    <dbReference type="NCBI Taxonomy" id="102285"/>
    <lineage>
        <taxon>Eukaryota</taxon>
        <taxon>Metazoa</taxon>
        <taxon>Spiralia</taxon>
        <taxon>Lophotrochozoa</taxon>
        <taxon>Platyhelminthes</taxon>
        <taxon>Cestoda</taxon>
        <taxon>Eucestoda</taxon>
        <taxon>Cyclophyllidea</taxon>
        <taxon>Hymenolepididae</taxon>
        <taxon>Rodentolepis</taxon>
    </lineage>
</organism>
<gene>
    <name evidence="1" type="ORF">HNAJ_LOCUS1586</name>
</gene>
<dbReference type="Proteomes" id="UP000278807">
    <property type="component" value="Unassembled WGS sequence"/>
</dbReference>
<keyword evidence="2" id="KW-1185">Reference proteome</keyword>
<protein>
    <submittedName>
        <fullName evidence="1 3">Uncharacterized protein</fullName>
    </submittedName>
</protein>
<dbReference type="AlphaFoldDB" id="A0A0R3T3J8"/>
<dbReference type="EMBL" id="UZAE01000634">
    <property type="protein sequence ID" value="VDN97445.1"/>
    <property type="molecule type" value="Genomic_DNA"/>
</dbReference>
<evidence type="ECO:0000313" key="3">
    <source>
        <dbReference type="WBParaSite" id="HNAJ_0000158701-mRNA-1"/>
    </source>
</evidence>
<evidence type="ECO:0000313" key="2">
    <source>
        <dbReference type="Proteomes" id="UP000278807"/>
    </source>
</evidence>
<reference evidence="1 2" key="2">
    <citation type="submission" date="2018-11" db="EMBL/GenBank/DDBJ databases">
        <authorList>
            <consortium name="Pathogen Informatics"/>
        </authorList>
    </citation>
    <scope>NUCLEOTIDE SEQUENCE [LARGE SCALE GENOMIC DNA]</scope>
</reference>
<dbReference type="OrthoDB" id="6248621at2759"/>
<sequence>MLRGITEDKEVTVTESAVSSAAAAAAADKLSLSSSTLCLVTEFSPLGSLLAFLRSRGRTVITQSALLSFAT</sequence>
<proteinExistence type="predicted"/>